<evidence type="ECO:0000256" key="5">
    <source>
        <dbReference type="ARBA" id="ARBA00023136"/>
    </source>
</evidence>
<proteinExistence type="inferred from homology"/>
<dbReference type="InterPro" id="IPR050638">
    <property type="entry name" value="AA-Vitamin_Transporters"/>
</dbReference>
<feature type="transmembrane region" description="Helical" evidence="6">
    <location>
        <begin position="249"/>
        <end position="266"/>
    </location>
</feature>
<dbReference type="EMBL" id="AP021858">
    <property type="protein sequence ID" value="BBO24732.1"/>
    <property type="molecule type" value="Genomic_DNA"/>
</dbReference>
<keyword evidence="5 6" id="KW-0472">Membrane</keyword>
<dbReference type="AlphaFoldDB" id="A0A809RXS8"/>
<feature type="transmembrane region" description="Helical" evidence="6">
    <location>
        <begin position="183"/>
        <end position="202"/>
    </location>
</feature>
<comment type="subcellular location">
    <subcellularLocation>
        <location evidence="1">Membrane</location>
        <topology evidence="1">Multi-pass membrane protein</topology>
    </subcellularLocation>
</comment>
<comment type="similarity">
    <text evidence="2">Belongs to the EamA transporter family.</text>
</comment>
<protein>
    <submittedName>
        <fullName evidence="8">Carboxylate/Amino Acid/Amine Transporter</fullName>
    </submittedName>
</protein>
<dbReference type="GO" id="GO:0016020">
    <property type="term" value="C:membrane"/>
    <property type="evidence" value="ECO:0007669"/>
    <property type="project" value="UniProtKB-SubCell"/>
</dbReference>
<evidence type="ECO:0000256" key="1">
    <source>
        <dbReference type="ARBA" id="ARBA00004141"/>
    </source>
</evidence>
<feature type="transmembrane region" description="Helical" evidence="6">
    <location>
        <begin position="214"/>
        <end position="237"/>
    </location>
</feature>
<evidence type="ECO:0000256" key="3">
    <source>
        <dbReference type="ARBA" id="ARBA00022692"/>
    </source>
</evidence>
<gene>
    <name evidence="8" type="ORF">NPRO_23270</name>
</gene>
<dbReference type="PANTHER" id="PTHR32322">
    <property type="entry name" value="INNER MEMBRANE TRANSPORTER"/>
    <property type="match status" value="1"/>
</dbReference>
<evidence type="ECO:0000256" key="2">
    <source>
        <dbReference type="ARBA" id="ARBA00007362"/>
    </source>
</evidence>
<feature type="transmembrane region" description="Helical" evidence="6">
    <location>
        <begin position="70"/>
        <end position="88"/>
    </location>
</feature>
<feature type="transmembrane region" description="Helical" evidence="6">
    <location>
        <begin position="37"/>
        <end position="58"/>
    </location>
</feature>
<feature type="transmembrane region" description="Helical" evidence="6">
    <location>
        <begin position="152"/>
        <end position="171"/>
    </location>
</feature>
<dbReference type="InterPro" id="IPR037185">
    <property type="entry name" value="EmrE-like"/>
</dbReference>
<dbReference type="KEGG" id="npy:NPRO_23270"/>
<dbReference type="InterPro" id="IPR000620">
    <property type="entry name" value="EamA_dom"/>
</dbReference>
<name>A0A809RXS8_9BACT</name>
<accession>A0A809RXS8</accession>
<feature type="domain" description="EamA" evidence="7">
    <location>
        <begin position="153"/>
        <end position="286"/>
    </location>
</feature>
<sequence>MSPRPPGGFSLFLLLTVTAWGLNFVALKVVYLEVGPAALGFTRSLIMLATLVPVCWLAKAPLRYERSTAALILLQGFISMGLYMVAFLEALRLTGPAEGALVLSTCPVLTTLLAMAVRQEAFRWATLLYALVAFGGVALVIAGGVALRSTSLMGYLLMVLAALTWAVGTVISKPLVQKHSPYTVLTLSIPGALPVLATYGLWDTLHTPWTSLSGLTWLAYGFVALVAGTFGFVGFYVGVRQIGATGAMLYQYLVPVVAAVAAWLWLGQSLVGVQWLGMAITLAAVFQATRSRSRELRPPREELAAGPAV</sequence>
<evidence type="ECO:0000256" key="6">
    <source>
        <dbReference type="SAM" id="Phobius"/>
    </source>
</evidence>
<evidence type="ECO:0000313" key="9">
    <source>
        <dbReference type="Proteomes" id="UP000662873"/>
    </source>
</evidence>
<organism evidence="8 9">
    <name type="scientific">Candidatus Nitrosymbiomonas proteolyticus</name>
    <dbReference type="NCBI Taxonomy" id="2608984"/>
    <lineage>
        <taxon>Bacteria</taxon>
        <taxon>Bacillati</taxon>
        <taxon>Armatimonadota</taxon>
        <taxon>Armatimonadota incertae sedis</taxon>
        <taxon>Candidatus Nitrosymbiomonas</taxon>
    </lineage>
</organism>
<dbReference type="Proteomes" id="UP000662873">
    <property type="component" value="Chromosome"/>
</dbReference>
<dbReference type="SUPFAM" id="SSF103481">
    <property type="entry name" value="Multidrug resistance efflux transporter EmrE"/>
    <property type="match status" value="2"/>
</dbReference>
<dbReference type="PANTHER" id="PTHR32322:SF2">
    <property type="entry name" value="EAMA DOMAIN-CONTAINING PROTEIN"/>
    <property type="match status" value="1"/>
</dbReference>
<feature type="transmembrane region" description="Helical" evidence="6">
    <location>
        <begin position="124"/>
        <end position="146"/>
    </location>
</feature>
<feature type="transmembrane region" description="Helical" evidence="6">
    <location>
        <begin position="100"/>
        <end position="117"/>
    </location>
</feature>
<feature type="domain" description="EamA" evidence="7">
    <location>
        <begin position="11"/>
        <end position="141"/>
    </location>
</feature>
<evidence type="ECO:0000313" key="8">
    <source>
        <dbReference type="EMBL" id="BBO24732.1"/>
    </source>
</evidence>
<dbReference type="Pfam" id="PF00892">
    <property type="entry name" value="EamA"/>
    <property type="match status" value="2"/>
</dbReference>
<reference evidence="8" key="1">
    <citation type="journal article" name="DNA Res.">
        <title>The physiological potential of anammox bacteria as revealed by their core genome structure.</title>
        <authorList>
            <person name="Okubo T."/>
            <person name="Toyoda A."/>
            <person name="Fukuhara K."/>
            <person name="Uchiyama I."/>
            <person name="Harigaya Y."/>
            <person name="Kuroiwa M."/>
            <person name="Suzuki T."/>
            <person name="Murakami Y."/>
            <person name="Suwa Y."/>
            <person name="Takami H."/>
        </authorList>
    </citation>
    <scope>NUCLEOTIDE SEQUENCE</scope>
    <source>
        <strain evidence="8">317325-2</strain>
    </source>
</reference>
<keyword evidence="3 6" id="KW-0812">Transmembrane</keyword>
<evidence type="ECO:0000256" key="4">
    <source>
        <dbReference type="ARBA" id="ARBA00022989"/>
    </source>
</evidence>
<evidence type="ECO:0000259" key="7">
    <source>
        <dbReference type="Pfam" id="PF00892"/>
    </source>
</evidence>
<keyword evidence="4 6" id="KW-1133">Transmembrane helix</keyword>
<feature type="transmembrane region" description="Helical" evidence="6">
    <location>
        <begin position="272"/>
        <end position="289"/>
    </location>
</feature>